<dbReference type="OMA" id="QFHMESP"/>
<protein>
    <submittedName>
        <fullName evidence="3">Uncharacterized protein</fullName>
    </submittedName>
</protein>
<dbReference type="PANTHER" id="PTHR10424:SF74">
    <property type="entry name" value="ENDOGENOUS RETROVIRUS GROUP V MEMBER 2 ENV POLYPROTEIN"/>
    <property type="match status" value="1"/>
</dbReference>
<organism evidence="3 4">
    <name type="scientific">Cercocebus atys</name>
    <name type="common">Sooty mangabey</name>
    <name type="synonym">Cercocebus torquatus atys</name>
    <dbReference type="NCBI Taxonomy" id="9531"/>
    <lineage>
        <taxon>Eukaryota</taxon>
        <taxon>Metazoa</taxon>
        <taxon>Chordata</taxon>
        <taxon>Craniata</taxon>
        <taxon>Vertebrata</taxon>
        <taxon>Euteleostomi</taxon>
        <taxon>Mammalia</taxon>
        <taxon>Eutheria</taxon>
        <taxon>Euarchontoglires</taxon>
        <taxon>Primates</taxon>
        <taxon>Haplorrhini</taxon>
        <taxon>Catarrhini</taxon>
        <taxon>Cercopithecidae</taxon>
        <taxon>Cercopithecinae</taxon>
        <taxon>Cercocebus</taxon>
    </lineage>
</organism>
<dbReference type="PANTHER" id="PTHR10424">
    <property type="entry name" value="VIRAL ENVELOPE PROTEIN"/>
    <property type="match status" value="1"/>
</dbReference>
<keyword evidence="1" id="KW-0812">Transmembrane</keyword>
<name>A0A2K5L053_CERAT</name>
<keyword evidence="2" id="KW-0732">Signal</keyword>
<dbReference type="AlphaFoldDB" id="A0A2K5L053"/>
<reference evidence="3" key="2">
    <citation type="submission" date="2025-09" db="UniProtKB">
        <authorList>
            <consortium name="Ensembl"/>
        </authorList>
    </citation>
    <scope>IDENTIFICATION</scope>
</reference>
<sequence>MTEKFLFLYLSLLPTPLLSQAQWSENSLVNFSKIIASGNHLSNCWICHNFITRSSSYQYASNLLESPLPSQPGHINLFHYQVSLLNHVPSPCRDLTPPCSQSSKTHSYFDNCSSLTKPSCPMDSQSHHPSPMSFSPAGCHPNLTLWVPATRSPQNRCAAWEGKELITWRVLYSLPKAHTVPTWPKTLFPGRASIPTCNQTIPAVWNRSYTVVSTAAAPVGLYPSWHVFLCGHKKINCPLMEVLREPIQTPPVANLLLTIITPPKPDRKEQIENIAKTSLSKKKRKKTCCVYVNNSGAIEEDIKKIYDQATWLHDFGKGGASTSAIWETLKSALPSLKWFVPLLGPATVILLLFLFGPCFFNLLIKCVSSRIKQFHMESPKMETYQLSVPGGPSTYKHISPLDASGRRFRETMEGFPL</sequence>
<feature type="chain" id="PRO_5014346101" evidence="2">
    <location>
        <begin position="22"/>
        <end position="417"/>
    </location>
</feature>
<evidence type="ECO:0000313" key="4">
    <source>
        <dbReference type="Proteomes" id="UP000233060"/>
    </source>
</evidence>
<dbReference type="Proteomes" id="UP000233060">
    <property type="component" value="Unassembled WGS sequence"/>
</dbReference>
<feature type="transmembrane region" description="Helical" evidence="1">
    <location>
        <begin position="338"/>
        <end position="364"/>
    </location>
</feature>
<dbReference type="STRING" id="9531.ENSCATP00000006334"/>
<keyword evidence="4" id="KW-1185">Reference proteome</keyword>
<reference evidence="3" key="1">
    <citation type="submission" date="2025-08" db="UniProtKB">
        <authorList>
            <consortium name="Ensembl"/>
        </authorList>
    </citation>
    <scope>IDENTIFICATION</scope>
</reference>
<dbReference type="Ensembl" id="ENSCATT00000022910.1">
    <property type="protein sequence ID" value="ENSCATP00000006334.1"/>
    <property type="gene ID" value="ENSCATG00000019907.1"/>
</dbReference>
<evidence type="ECO:0000256" key="1">
    <source>
        <dbReference type="SAM" id="Phobius"/>
    </source>
</evidence>
<evidence type="ECO:0000256" key="2">
    <source>
        <dbReference type="SAM" id="SignalP"/>
    </source>
</evidence>
<dbReference type="Pfam" id="PF00429">
    <property type="entry name" value="TLV_coat"/>
    <property type="match status" value="1"/>
</dbReference>
<dbReference type="InterPro" id="IPR018154">
    <property type="entry name" value="TLV/ENV_coat_polyprotein"/>
</dbReference>
<feature type="signal peptide" evidence="2">
    <location>
        <begin position="1"/>
        <end position="21"/>
    </location>
</feature>
<keyword evidence="1" id="KW-1133">Transmembrane helix</keyword>
<evidence type="ECO:0000313" key="3">
    <source>
        <dbReference type="Ensembl" id="ENSCATP00000006334.1"/>
    </source>
</evidence>
<keyword evidence="1" id="KW-0472">Membrane</keyword>
<proteinExistence type="predicted"/>
<accession>A0A2K5L053</accession>